<comment type="caution">
    <text evidence="1">The sequence shown here is derived from an EMBL/GenBank/DDBJ whole genome shotgun (WGS) entry which is preliminary data.</text>
</comment>
<proteinExistence type="predicted"/>
<dbReference type="AlphaFoldDB" id="A0A845GEF0"/>
<dbReference type="RefSeq" id="WP_161081932.1">
    <property type="nucleotide sequence ID" value="NZ_WWCX01000001.1"/>
</dbReference>
<dbReference type="EMBL" id="WWCX01000001">
    <property type="protein sequence ID" value="MYM92674.1"/>
    <property type="molecule type" value="Genomic_DNA"/>
</dbReference>
<reference evidence="1" key="1">
    <citation type="submission" date="2019-12" db="EMBL/GenBank/DDBJ databases">
        <title>Novel species isolated from a subtropical stream in China.</title>
        <authorList>
            <person name="Lu H."/>
        </authorList>
    </citation>
    <scope>NUCLEOTIDE SEQUENCE [LARGE SCALE GENOMIC DNA]</scope>
    <source>
        <strain evidence="1">FT81W</strain>
    </source>
</reference>
<accession>A0A845GEF0</accession>
<sequence>MTQNKPLNARMQAAADAQDKVTAMFRDQLKKHGQVCESWMIRELQKKRIPFNSITMEEAAKAVAAEIGIERFDRCGFNYCMPGSREAFLKSLDRRGYVGYIL</sequence>
<name>A0A845GEF0_9BURK</name>
<evidence type="ECO:0000313" key="2">
    <source>
        <dbReference type="Proteomes" id="UP000447355"/>
    </source>
</evidence>
<gene>
    <name evidence="1" type="ORF">GTP90_02225</name>
</gene>
<protein>
    <submittedName>
        <fullName evidence="1">Uncharacterized protein</fullName>
    </submittedName>
</protein>
<dbReference type="Proteomes" id="UP000447355">
    <property type="component" value="Unassembled WGS sequence"/>
</dbReference>
<evidence type="ECO:0000313" key="1">
    <source>
        <dbReference type="EMBL" id="MYM92674.1"/>
    </source>
</evidence>
<organism evidence="1 2">
    <name type="scientific">Duganella vulcania</name>
    <dbReference type="NCBI Taxonomy" id="2692166"/>
    <lineage>
        <taxon>Bacteria</taxon>
        <taxon>Pseudomonadati</taxon>
        <taxon>Pseudomonadota</taxon>
        <taxon>Betaproteobacteria</taxon>
        <taxon>Burkholderiales</taxon>
        <taxon>Oxalobacteraceae</taxon>
        <taxon>Telluria group</taxon>
        <taxon>Duganella</taxon>
    </lineage>
</organism>